<dbReference type="AlphaFoldDB" id="A0A699S1Y9"/>
<name>A0A699S1Y9_TANCI</name>
<evidence type="ECO:0000313" key="1">
    <source>
        <dbReference type="EMBL" id="GFC91038.1"/>
    </source>
</evidence>
<organism evidence="1">
    <name type="scientific">Tanacetum cinerariifolium</name>
    <name type="common">Dalmatian daisy</name>
    <name type="synonym">Chrysanthemum cinerariifolium</name>
    <dbReference type="NCBI Taxonomy" id="118510"/>
    <lineage>
        <taxon>Eukaryota</taxon>
        <taxon>Viridiplantae</taxon>
        <taxon>Streptophyta</taxon>
        <taxon>Embryophyta</taxon>
        <taxon>Tracheophyta</taxon>
        <taxon>Spermatophyta</taxon>
        <taxon>Magnoliopsida</taxon>
        <taxon>eudicotyledons</taxon>
        <taxon>Gunneridae</taxon>
        <taxon>Pentapetalae</taxon>
        <taxon>asterids</taxon>
        <taxon>campanulids</taxon>
        <taxon>Asterales</taxon>
        <taxon>Asteraceae</taxon>
        <taxon>Asteroideae</taxon>
        <taxon>Anthemideae</taxon>
        <taxon>Anthemidinae</taxon>
        <taxon>Tanacetum</taxon>
    </lineage>
</organism>
<reference evidence="1" key="1">
    <citation type="journal article" date="2019" name="Sci. Rep.">
        <title>Draft genome of Tanacetum cinerariifolium, the natural source of mosquito coil.</title>
        <authorList>
            <person name="Yamashiro T."/>
            <person name="Shiraishi A."/>
            <person name="Satake H."/>
            <person name="Nakayama K."/>
        </authorList>
    </citation>
    <scope>NUCLEOTIDE SEQUENCE</scope>
</reference>
<gene>
    <name evidence="1" type="ORF">Tci_863008</name>
</gene>
<protein>
    <submittedName>
        <fullName evidence="1">Uncharacterized protein</fullName>
    </submittedName>
</protein>
<accession>A0A699S1Y9</accession>
<proteinExistence type="predicted"/>
<comment type="caution">
    <text evidence="1">The sequence shown here is derived from an EMBL/GenBank/DDBJ whole genome shotgun (WGS) entry which is preliminary data.</text>
</comment>
<feature type="non-terminal residue" evidence="1">
    <location>
        <position position="136"/>
    </location>
</feature>
<sequence length="136" mass="15407">IETLWSNPNREEKSGRAGFKVVEGRVEVSEISVTDFATHVIQSAINESLENVILAKSSSQPKSTYDAATSLTEFELKKILLDKIQKSKSYQAAPEHKELYDALVKSYKLEKDLFDSYGNTYSLKIDRDDKDKDEDP</sequence>
<dbReference type="EMBL" id="BKCJ011129512">
    <property type="protein sequence ID" value="GFC91038.1"/>
    <property type="molecule type" value="Genomic_DNA"/>
</dbReference>
<feature type="non-terminal residue" evidence="1">
    <location>
        <position position="1"/>
    </location>
</feature>